<dbReference type="InterPro" id="IPR041698">
    <property type="entry name" value="Methyltransf_25"/>
</dbReference>
<sequence length="204" mass="23308">MNYDEAKKLTQKFYDDFVETYIVRSAEKPEKTIAEFSALLSGVLGIKNILDAGCAGGNSAVSFLNLGFQVLGVDFSYQMCRAARSRGVPVIQADLEYLPFDVWEFAGIWARKSLVHIPQNSIPAVFKNFHKLLRKNGILYFDLKEGAGEELKTTKEGTTFFSYWETEEIKLALTEANFKVIKMTHGELDRFKEHRFLEIFAVRR</sequence>
<dbReference type="Pfam" id="PF13649">
    <property type="entry name" value="Methyltransf_25"/>
    <property type="match status" value="1"/>
</dbReference>
<keyword evidence="2" id="KW-0808">Transferase</keyword>
<protein>
    <recommendedName>
        <fullName evidence="3">Methyltransferase domain-containing protein</fullName>
    </recommendedName>
</protein>
<evidence type="ECO:0000259" key="3">
    <source>
        <dbReference type="Pfam" id="PF13649"/>
    </source>
</evidence>
<dbReference type="PANTHER" id="PTHR43861:SF1">
    <property type="entry name" value="TRANS-ACONITATE 2-METHYLTRANSFERASE"/>
    <property type="match status" value="1"/>
</dbReference>
<evidence type="ECO:0000313" key="5">
    <source>
        <dbReference type="Proteomes" id="UP000177171"/>
    </source>
</evidence>
<comment type="caution">
    <text evidence="4">The sequence shown here is derived from an EMBL/GenBank/DDBJ whole genome shotgun (WGS) entry which is preliminary data.</text>
</comment>
<dbReference type="EMBL" id="MHQY01000029">
    <property type="protein sequence ID" value="OHA13360.1"/>
    <property type="molecule type" value="Genomic_DNA"/>
</dbReference>
<dbReference type="SUPFAM" id="SSF53335">
    <property type="entry name" value="S-adenosyl-L-methionine-dependent methyltransferases"/>
    <property type="match status" value="1"/>
</dbReference>
<gene>
    <name evidence="4" type="ORF">A3G49_00860</name>
</gene>
<dbReference type="GO" id="GO:0032259">
    <property type="term" value="P:methylation"/>
    <property type="evidence" value="ECO:0007669"/>
    <property type="project" value="UniProtKB-KW"/>
</dbReference>
<accession>A0A1G2LP07</accession>
<keyword evidence="1" id="KW-0489">Methyltransferase</keyword>
<organism evidence="4 5">
    <name type="scientific">Candidatus Sungbacteria bacterium RIFCSPLOWO2_12_FULL_41_11</name>
    <dbReference type="NCBI Taxonomy" id="1802286"/>
    <lineage>
        <taxon>Bacteria</taxon>
        <taxon>Candidatus Sungiibacteriota</taxon>
    </lineage>
</organism>
<evidence type="ECO:0000313" key="4">
    <source>
        <dbReference type="EMBL" id="OHA13360.1"/>
    </source>
</evidence>
<evidence type="ECO:0000256" key="1">
    <source>
        <dbReference type="ARBA" id="ARBA00022603"/>
    </source>
</evidence>
<dbReference type="Proteomes" id="UP000177171">
    <property type="component" value="Unassembled WGS sequence"/>
</dbReference>
<dbReference type="Gene3D" id="3.40.50.150">
    <property type="entry name" value="Vaccinia Virus protein VP39"/>
    <property type="match status" value="1"/>
</dbReference>
<reference evidence="4 5" key="1">
    <citation type="journal article" date="2016" name="Nat. Commun.">
        <title>Thousands of microbial genomes shed light on interconnected biogeochemical processes in an aquifer system.</title>
        <authorList>
            <person name="Anantharaman K."/>
            <person name="Brown C.T."/>
            <person name="Hug L.A."/>
            <person name="Sharon I."/>
            <person name="Castelle C.J."/>
            <person name="Probst A.J."/>
            <person name="Thomas B.C."/>
            <person name="Singh A."/>
            <person name="Wilkins M.J."/>
            <person name="Karaoz U."/>
            <person name="Brodie E.L."/>
            <person name="Williams K.H."/>
            <person name="Hubbard S.S."/>
            <person name="Banfield J.F."/>
        </authorList>
    </citation>
    <scope>NUCLEOTIDE SEQUENCE [LARGE SCALE GENOMIC DNA]</scope>
</reference>
<dbReference type="GO" id="GO:0008168">
    <property type="term" value="F:methyltransferase activity"/>
    <property type="evidence" value="ECO:0007669"/>
    <property type="project" value="UniProtKB-KW"/>
</dbReference>
<evidence type="ECO:0000256" key="2">
    <source>
        <dbReference type="ARBA" id="ARBA00022679"/>
    </source>
</evidence>
<name>A0A1G2LP07_9BACT</name>
<feature type="domain" description="Methyltransferase" evidence="3">
    <location>
        <begin position="49"/>
        <end position="137"/>
    </location>
</feature>
<proteinExistence type="predicted"/>
<dbReference type="CDD" id="cd02440">
    <property type="entry name" value="AdoMet_MTases"/>
    <property type="match status" value="1"/>
</dbReference>
<dbReference type="AlphaFoldDB" id="A0A1G2LP07"/>
<dbReference type="PANTHER" id="PTHR43861">
    <property type="entry name" value="TRANS-ACONITATE 2-METHYLTRANSFERASE-RELATED"/>
    <property type="match status" value="1"/>
</dbReference>
<dbReference type="InterPro" id="IPR029063">
    <property type="entry name" value="SAM-dependent_MTases_sf"/>
</dbReference>